<sequence length="95" mass="10627">MKLAKDTMLCNCRCLATLHGGPEIAKRSSGDGRDRDRPVNRSHRYKDVRIGPTAMNRGGRRDAASAADRRVQISRQHPCKMIPKHAPKVSNNTYT</sequence>
<feature type="compositionally biased region" description="Basic and acidic residues" evidence="1">
    <location>
        <begin position="59"/>
        <end position="71"/>
    </location>
</feature>
<feature type="compositionally biased region" description="Basic and acidic residues" evidence="1">
    <location>
        <begin position="24"/>
        <end position="49"/>
    </location>
</feature>
<gene>
    <name evidence="2" type="ORF">ANCCAN_07192</name>
</gene>
<evidence type="ECO:0000313" key="2">
    <source>
        <dbReference type="EMBL" id="RCN46750.1"/>
    </source>
</evidence>
<proteinExistence type="predicted"/>
<reference evidence="2 3" key="1">
    <citation type="submission" date="2014-10" db="EMBL/GenBank/DDBJ databases">
        <title>Draft genome of the hookworm Ancylostoma caninum.</title>
        <authorList>
            <person name="Mitreva M."/>
        </authorList>
    </citation>
    <scope>NUCLEOTIDE SEQUENCE [LARGE SCALE GENOMIC DNA]</scope>
    <source>
        <strain evidence="2 3">Baltimore</strain>
    </source>
</reference>
<comment type="caution">
    <text evidence="2">The sequence shown here is derived from an EMBL/GenBank/DDBJ whole genome shotgun (WGS) entry which is preliminary data.</text>
</comment>
<name>A0A368GUM8_ANCCA</name>
<feature type="region of interest" description="Disordered" evidence="1">
    <location>
        <begin position="22"/>
        <end position="95"/>
    </location>
</feature>
<keyword evidence="3" id="KW-1185">Reference proteome</keyword>
<accession>A0A368GUM8</accession>
<protein>
    <submittedName>
        <fullName evidence="2">Uncharacterized protein</fullName>
    </submittedName>
</protein>
<evidence type="ECO:0000256" key="1">
    <source>
        <dbReference type="SAM" id="MobiDB-lite"/>
    </source>
</evidence>
<dbReference type="Proteomes" id="UP000252519">
    <property type="component" value="Unassembled WGS sequence"/>
</dbReference>
<dbReference type="EMBL" id="JOJR01000073">
    <property type="protein sequence ID" value="RCN46750.1"/>
    <property type="molecule type" value="Genomic_DNA"/>
</dbReference>
<evidence type="ECO:0000313" key="3">
    <source>
        <dbReference type="Proteomes" id="UP000252519"/>
    </source>
</evidence>
<organism evidence="2 3">
    <name type="scientific">Ancylostoma caninum</name>
    <name type="common">Dog hookworm</name>
    <dbReference type="NCBI Taxonomy" id="29170"/>
    <lineage>
        <taxon>Eukaryota</taxon>
        <taxon>Metazoa</taxon>
        <taxon>Ecdysozoa</taxon>
        <taxon>Nematoda</taxon>
        <taxon>Chromadorea</taxon>
        <taxon>Rhabditida</taxon>
        <taxon>Rhabditina</taxon>
        <taxon>Rhabditomorpha</taxon>
        <taxon>Strongyloidea</taxon>
        <taxon>Ancylostomatidae</taxon>
        <taxon>Ancylostomatinae</taxon>
        <taxon>Ancylostoma</taxon>
    </lineage>
</organism>
<dbReference type="AlphaFoldDB" id="A0A368GUM8"/>